<name>R4XH62_TAPDE</name>
<dbReference type="EMBL" id="CAHR02000505">
    <property type="protein sequence ID" value="CCG85127.1"/>
    <property type="molecule type" value="Genomic_DNA"/>
</dbReference>
<dbReference type="Proteomes" id="UP000013776">
    <property type="component" value="Unassembled WGS sequence"/>
</dbReference>
<comment type="caution">
    <text evidence="1">The sequence shown here is derived from an EMBL/GenBank/DDBJ whole genome shotgun (WGS) entry which is preliminary data.</text>
</comment>
<proteinExistence type="predicted"/>
<evidence type="ECO:0000313" key="1">
    <source>
        <dbReference type="EMBL" id="CCG85127.1"/>
    </source>
</evidence>
<reference evidence="1 2" key="1">
    <citation type="journal article" date="2013" name="MBio">
        <title>Genome sequencing of the plant pathogen Taphrina deformans, the causal agent of peach leaf curl.</title>
        <authorList>
            <person name="Cisse O.H."/>
            <person name="Almeida J.M.G.C.F."/>
            <person name="Fonseca A."/>
            <person name="Kumar A.A."/>
            <person name="Salojaervi J."/>
            <person name="Overmyer K."/>
            <person name="Hauser P.M."/>
            <person name="Pagni M."/>
        </authorList>
    </citation>
    <scope>NUCLEOTIDE SEQUENCE [LARGE SCALE GENOMIC DNA]</scope>
    <source>
        <strain evidence="2">PYCC 5710 / ATCC 11124 / CBS 356.35 / IMI 108563 / JCM 9778 / NBRC 8474</strain>
    </source>
</reference>
<keyword evidence="2" id="KW-1185">Reference proteome</keyword>
<accession>R4XH62</accession>
<protein>
    <submittedName>
        <fullName evidence="1">Uncharacterized protein</fullName>
    </submittedName>
</protein>
<gene>
    <name evidence="1" type="ORF">TAPDE_005733</name>
</gene>
<evidence type="ECO:0000313" key="2">
    <source>
        <dbReference type="Proteomes" id="UP000013776"/>
    </source>
</evidence>
<dbReference type="AlphaFoldDB" id="R4XH62"/>
<organism evidence="1 2">
    <name type="scientific">Taphrina deformans (strain PYCC 5710 / ATCC 11124 / CBS 356.35 / IMI 108563 / JCM 9778 / NBRC 8474)</name>
    <name type="common">Peach leaf curl fungus</name>
    <name type="synonym">Lalaria deformans</name>
    <dbReference type="NCBI Taxonomy" id="1097556"/>
    <lineage>
        <taxon>Eukaryota</taxon>
        <taxon>Fungi</taxon>
        <taxon>Dikarya</taxon>
        <taxon>Ascomycota</taxon>
        <taxon>Taphrinomycotina</taxon>
        <taxon>Taphrinomycetes</taxon>
        <taxon>Taphrinales</taxon>
        <taxon>Taphrinaceae</taxon>
        <taxon>Taphrina</taxon>
    </lineage>
</organism>
<sequence length="152" mass="17008">MSQALKASKVFPPETTHALATDTATMRVKNVVTDYLDLLLCHTAKSTAYQLKVTHDMPKFSALRWANPSMQTLAQLLSGFQKSEQKVSVLARWITCRLCGMQDSNFVTNVVNSTGEQAVLQNLILFRSNELVATEIFAQHWSEIQTHDHSNA</sequence>